<dbReference type="KEGG" id="xcr:J163_03179"/>
<keyword evidence="3" id="KW-1185">Reference proteome</keyword>
<dbReference type="Proteomes" id="UP000653002">
    <property type="component" value="Unassembled WGS sequence"/>
</dbReference>
<evidence type="ECO:0000313" key="1">
    <source>
        <dbReference type="EMBL" id="CEG17502.1"/>
    </source>
</evidence>
<dbReference type="AlphaFoldDB" id="A0A0U5FI54"/>
<evidence type="ECO:0000313" key="2">
    <source>
        <dbReference type="EMBL" id="MBD4335067.1"/>
    </source>
</evidence>
<dbReference type="PATRIC" id="fig|434928.28.peg.3291"/>
<sequence>MLQLRHIPTSNTLDVVVRLIRGRTIVATFAPHQKAVINVEFDGILPVIPGAQPLVYRQKLGNMIDVPQGNFAFLERVPDGVALQYACRHEPQNTVLFSASAGVEQRRPSLA</sequence>
<reference evidence="1 3" key="1">
    <citation type="submission" date="2014-09" db="EMBL/GenBank/DDBJ databases">
        <authorList>
            <person name="Regsiter A."/>
        </authorList>
    </citation>
    <scope>NUCLEOTIDE SEQUENCE [LARGE SCALE GENOMIC DNA]</scope>
</reference>
<evidence type="ECO:0000313" key="3">
    <source>
        <dbReference type="Proteomes" id="UP000052230"/>
    </source>
</evidence>
<protein>
    <submittedName>
        <fullName evidence="1">Uncharacterized protein</fullName>
    </submittedName>
</protein>
<proteinExistence type="predicted"/>
<dbReference type="KEGG" id="xcn:J169_03202"/>
<dbReference type="EMBL" id="CCXZ01000158">
    <property type="protein sequence ID" value="CEG17502.1"/>
    <property type="molecule type" value="Genomic_DNA"/>
</dbReference>
<dbReference type="EMBL" id="JAABFR010000150">
    <property type="protein sequence ID" value="MBD4335067.1"/>
    <property type="molecule type" value="Genomic_DNA"/>
</dbReference>
<gene>
    <name evidence="2" type="ORF">GUH15_03040</name>
    <name evidence="1" type="ORF">XAC3562_620168</name>
</gene>
<dbReference type="RefSeq" id="WP_011051979.1">
    <property type="nucleotide sequence ID" value="NZ_CAVLHM010000028.1"/>
</dbReference>
<dbReference type="Proteomes" id="UP000052230">
    <property type="component" value="Unassembled WGS sequence"/>
</dbReference>
<accession>A0A0U5FI54</accession>
<comment type="caution">
    <text evidence="1">The sequence shown here is derived from an EMBL/GenBank/DDBJ whole genome shotgun (WGS) entry which is preliminary data.</text>
</comment>
<reference evidence="2" key="2">
    <citation type="submission" date="2020-01" db="EMBL/GenBank/DDBJ databases">
        <authorList>
            <person name="Richard D."/>
        </authorList>
    </citation>
    <scope>NUCLEOTIDE SEQUENCE</scope>
    <source>
        <strain evidence="2">JP541</strain>
    </source>
</reference>
<dbReference type="KEGG" id="xcw:J162_03183"/>
<dbReference type="KEGG" id="xcu:J159_03179"/>
<dbReference type="KEGG" id="xcf:J172_03195"/>
<dbReference type="KEGG" id="xcm:J164_03179"/>
<organism evidence="1 3">
    <name type="scientific">Xanthomonas citri pv. citri</name>
    <dbReference type="NCBI Taxonomy" id="611301"/>
    <lineage>
        <taxon>Bacteria</taxon>
        <taxon>Pseudomonadati</taxon>
        <taxon>Pseudomonadota</taxon>
        <taxon>Gammaproteobacteria</taxon>
        <taxon>Lysobacterales</taxon>
        <taxon>Lysobacteraceae</taxon>
        <taxon>Xanthomonas</taxon>
    </lineage>
</organism>
<name>A0A0U5FI54_XANCI</name>
<dbReference type="GeneID" id="66912093"/>